<evidence type="ECO:0000256" key="3">
    <source>
        <dbReference type="SAM" id="Phobius"/>
    </source>
</evidence>
<dbReference type="EnsemblPlants" id="PNT61320">
    <property type="protein sequence ID" value="PNT61320"/>
    <property type="gene ID" value="BRADI_5g13760v3"/>
</dbReference>
<reference evidence="4 5" key="1">
    <citation type="journal article" date="2010" name="Nature">
        <title>Genome sequencing and analysis of the model grass Brachypodium distachyon.</title>
        <authorList>
            <consortium name="International Brachypodium Initiative"/>
        </authorList>
    </citation>
    <scope>NUCLEOTIDE SEQUENCE [LARGE SCALE GENOMIC DNA]</scope>
    <source>
        <strain evidence="4">Bd21</strain>
        <strain evidence="5">cv. Bd21</strain>
    </source>
</reference>
<dbReference type="GO" id="GO:0045703">
    <property type="term" value="F:ketoreductase activity"/>
    <property type="evidence" value="ECO:0000318"/>
    <property type="project" value="GO_Central"/>
</dbReference>
<dbReference type="InterPro" id="IPR002347">
    <property type="entry name" value="SDR_fam"/>
</dbReference>
<dbReference type="InterPro" id="IPR051019">
    <property type="entry name" value="VLCFA-Steroid_DH"/>
</dbReference>
<proteinExistence type="inferred from homology"/>
<dbReference type="CDD" id="cd05356">
    <property type="entry name" value="17beta-HSD1_like_SDR_c"/>
    <property type="match status" value="1"/>
</dbReference>
<evidence type="ECO:0000256" key="1">
    <source>
        <dbReference type="ARBA" id="ARBA00023002"/>
    </source>
</evidence>
<keyword evidence="1" id="KW-0560">Oxidoreductase</keyword>
<dbReference type="FunFam" id="3.40.50.720:FF:000341">
    <property type="entry name" value="very-long-chain 3-oxoacyl-CoA reductase 1"/>
    <property type="match status" value="1"/>
</dbReference>
<dbReference type="PRINTS" id="PR00081">
    <property type="entry name" value="GDHRDH"/>
</dbReference>
<keyword evidence="3" id="KW-1133">Transmembrane helix</keyword>
<dbReference type="Gene3D" id="3.40.50.720">
    <property type="entry name" value="NAD(P)-binding Rossmann-like Domain"/>
    <property type="match status" value="1"/>
</dbReference>
<evidence type="ECO:0000313" key="4">
    <source>
        <dbReference type="EMBL" id="PNT61320.1"/>
    </source>
</evidence>
<dbReference type="EMBL" id="CM000884">
    <property type="protein sequence ID" value="PNT61320.1"/>
    <property type="molecule type" value="Genomic_DNA"/>
</dbReference>
<keyword evidence="3" id="KW-0812">Transmembrane</keyword>
<dbReference type="GO" id="GO:0005783">
    <property type="term" value="C:endoplasmic reticulum"/>
    <property type="evidence" value="ECO:0000318"/>
    <property type="project" value="GO_Central"/>
</dbReference>
<dbReference type="Proteomes" id="UP000008810">
    <property type="component" value="Chromosome 5"/>
</dbReference>
<dbReference type="ExpressionAtlas" id="A0A2K2CH24">
    <property type="expression patterns" value="baseline"/>
</dbReference>
<reference evidence="4" key="2">
    <citation type="submission" date="2017-06" db="EMBL/GenBank/DDBJ databases">
        <title>WGS assembly of Brachypodium distachyon.</title>
        <authorList>
            <consortium name="The International Brachypodium Initiative"/>
            <person name="Lucas S."/>
            <person name="Harmon-Smith M."/>
            <person name="Lail K."/>
            <person name="Tice H."/>
            <person name="Grimwood J."/>
            <person name="Bruce D."/>
            <person name="Barry K."/>
            <person name="Shu S."/>
            <person name="Lindquist E."/>
            <person name="Wang M."/>
            <person name="Pitluck S."/>
            <person name="Vogel J.P."/>
            <person name="Garvin D.F."/>
            <person name="Mockler T.C."/>
            <person name="Schmutz J."/>
            <person name="Rokhsar D."/>
            <person name="Bevan M.W."/>
        </authorList>
    </citation>
    <scope>NUCLEOTIDE SEQUENCE</scope>
    <source>
        <strain evidence="4">Bd21</strain>
    </source>
</reference>
<dbReference type="AlphaFoldDB" id="A0A2K2CH24"/>
<dbReference type="Pfam" id="PF00106">
    <property type="entry name" value="adh_short"/>
    <property type="match status" value="1"/>
</dbReference>
<reference evidence="5" key="3">
    <citation type="submission" date="2018-08" db="UniProtKB">
        <authorList>
            <consortium name="EnsemblPlants"/>
        </authorList>
    </citation>
    <scope>IDENTIFICATION</scope>
    <source>
        <strain evidence="5">cv. Bd21</strain>
    </source>
</reference>
<accession>A0A2K2CH24</accession>
<dbReference type="SUPFAM" id="SSF51735">
    <property type="entry name" value="NAD(P)-binding Rossmann-fold domains"/>
    <property type="match status" value="1"/>
</dbReference>
<feature type="transmembrane region" description="Helical" evidence="3">
    <location>
        <begin position="80"/>
        <end position="108"/>
    </location>
</feature>
<name>A0A2K2CH24_BRADI</name>
<comment type="similarity">
    <text evidence="2">Belongs to the short-chain dehydrogenases/reductases (SDR) family.</text>
</comment>
<dbReference type="Gramene" id="PNT61320">
    <property type="protein sequence ID" value="PNT61320"/>
    <property type="gene ID" value="BRADI_5g13760v3"/>
</dbReference>
<dbReference type="STRING" id="15368.A0A2K2CH24"/>
<dbReference type="OrthoDB" id="5545019at2759"/>
<dbReference type="GeneID" id="100825675"/>
<dbReference type="InterPro" id="IPR036291">
    <property type="entry name" value="NAD(P)-bd_dom_sf"/>
</dbReference>
<dbReference type="PANTHER" id="PTHR43899">
    <property type="entry name" value="RH59310P"/>
    <property type="match status" value="1"/>
</dbReference>
<dbReference type="RefSeq" id="XP_003579998.2">
    <property type="nucleotide sequence ID" value="XM_003579950.4"/>
</dbReference>
<organism evidence="4">
    <name type="scientific">Brachypodium distachyon</name>
    <name type="common">Purple false brome</name>
    <name type="synonym">Trachynia distachya</name>
    <dbReference type="NCBI Taxonomy" id="15368"/>
    <lineage>
        <taxon>Eukaryota</taxon>
        <taxon>Viridiplantae</taxon>
        <taxon>Streptophyta</taxon>
        <taxon>Embryophyta</taxon>
        <taxon>Tracheophyta</taxon>
        <taxon>Spermatophyta</taxon>
        <taxon>Magnoliopsida</taxon>
        <taxon>Liliopsida</taxon>
        <taxon>Poales</taxon>
        <taxon>Poaceae</taxon>
        <taxon>BOP clade</taxon>
        <taxon>Pooideae</taxon>
        <taxon>Stipodae</taxon>
        <taxon>Brachypodieae</taxon>
        <taxon>Brachypodium</taxon>
    </lineage>
</organism>
<dbReference type="PANTHER" id="PTHR43899:SF22">
    <property type="entry name" value="B-KETO ACYL REDUCTASE"/>
    <property type="match status" value="1"/>
</dbReference>
<evidence type="ECO:0000256" key="2">
    <source>
        <dbReference type="RuleBase" id="RU000363"/>
    </source>
</evidence>
<protein>
    <submittedName>
        <fullName evidence="4 5">Uncharacterized protein</fullName>
    </submittedName>
</protein>
<keyword evidence="6" id="KW-1185">Reference proteome</keyword>
<evidence type="ECO:0000313" key="6">
    <source>
        <dbReference type="Proteomes" id="UP000008810"/>
    </source>
</evidence>
<gene>
    <name evidence="5" type="primary">LOC100825675</name>
    <name evidence="4" type="ORF">BRADI_5g13760v3</name>
</gene>
<evidence type="ECO:0000313" key="5">
    <source>
        <dbReference type="EnsemblPlants" id="PNT61320"/>
    </source>
</evidence>
<dbReference type="PRINTS" id="PR00080">
    <property type="entry name" value="SDRFAMILY"/>
</dbReference>
<sequence length="394" mass="42863">MLQRRSKVALQAFNLTKLQRQAAPPPTHPLPGLYKQPPLVALSSSLTHSFPLPNRLAVTSAFFRPQAHPHHMAGASAQPAWAQALAAVGLLIASRAATCLALWLYAAFLRPAKPLRRRYGAWAVVTGATDGIGRALAFELASAGLGLVLVGRSPDKLAAVASEIRTRSSSSSRPAEVRTFVIDFDDADGLAASVDALGESIRGLDVGVLVNNAGRCYPYARYFHEVSEELTRSLIRINVEAVTRVTHAVLQGMVERKRGAVVNIGSGAATILPSDPLYAVYAATKAYVDQFSRSLYVEYKNKGIDVQCQAPMYVATKMASIRKPSLFAPSPEDYARAAVRYIGYEPRCTPYWAHSLVWFLFSVLPESVADRYVLNMSLGIRHKGMAKDARKKAQ</sequence>
<keyword evidence="3" id="KW-0472">Membrane</keyword>